<dbReference type="Pfam" id="PF00149">
    <property type="entry name" value="Metallophos"/>
    <property type="match status" value="1"/>
</dbReference>
<accession>A0ABU3Y7U2</accession>
<gene>
    <name evidence="2" type="ORF">RZN05_10800</name>
</gene>
<dbReference type="PANTHER" id="PTHR42850:SF4">
    <property type="entry name" value="ZINC-DEPENDENT ENDOPOLYPHOSPHATASE"/>
    <property type="match status" value="1"/>
</dbReference>
<protein>
    <submittedName>
        <fullName evidence="2">Metallophosphoesterase</fullName>
    </submittedName>
</protein>
<name>A0ABU3Y7U2_9SPHN</name>
<dbReference type="Proteomes" id="UP001273531">
    <property type="component" value="Unassembled WGS sequence"/>
</dbReference>
<proteinExistence type="predicted"/>
<dbReference type="RefSeq" id="WP_317226623.1">
    <property type="nucleotide sequence ID" value="NZ_JAWJEJ010000001.1"/>
</dbReference>
<sequence length="254" mass="28117">MIGQLFRRRSVAPKLEGRIPAGQRVYAIGDIHGRLDLLDTLLLRIRSDDASRGAAQSRILFLGDLIDRGPSSAQVVDRALEMASGPGNCQFLLGNHEEVFLKAMDGDPKTLAFFIRIGGRETILSYGISEQEYRDADYPELHALLTQRVPASHIAFLKSFEDLIVVGDYAFVHAGVRPGQALADQHASDLRWIRRDFLDHTSGFEKIIVHGHTITDEVEVRPHRIGLDTGAYASGKLTAMGFEGGERWVLDTAK</sequence>
<organism evidence="2 3">
    <name type="scientific">Sphingomonas agrestis</name>
    <dbReference type="NCBI Taxonomy" id="3080540"/>
    <lineage>
        <taxon>Bacteria</taxon>
        <taxon>Pseudomonadati</taxon>
        <taxon>Pseudomonadota</taxon>
        <taxon>Alphaproteobacteria</taxon>
        <taxon>Sphingomonadales</taxon>
        <taxon>Sphingomonadaceae</taxon>
        <taxon>Sphingomonas</taxon>
    </lineage>
</organism>
<comment type="caution">
    <text evidence="2">The sequence shown here is derived from an EMBL/GenBank/DDBJ whole genome shotgun (WGS) entry which is preliminary data.</text>
</comment>
<dbReference type="Gene3D" id="3.60.21.10">
    <property type="match status" value="1"/>
</dbReference>
<evidence type="ECO:0000313" key="2">
    <source>
        <dbReference type="EMBL" id="MDV3457473.1"/>
    </source>
</evidence>
<feature type="domain" description="Calcineurin-like phosphoesterase" evidence="1">
    <location>
        <begin position="24"/>
        <end position="215"/>
    </location>
</feature>
<evidence type="ECO:0000313" key="3">
    <source>
        <dbReference type="Proteomes" id="UP001273531"/>
    </source>
</evidence>
<dbReference type="InterPro" id="IPR050126">
    <property type="entry name" value="Ap4A_hydrolase"/>
</dbReference>
<dbReference type="PANTHER" id="PTHR42850">
    <property type="entry name" value="METALLOPHOSPHOESTERASE"/>
    <property type="match status" value="1"/>
</dbReference>
<dbReference type="SUPFAM" id="SSF56300">
    <property type="entry name" value="Metallo-dependent phosphatases"/>
    <property type="match status" value="1"/>
</dbReference>
<reference evidence="2 3" key="1">
    <citation type="submission" date="2023-10" db="EMBL/GenBank/DDBJ databases">
        <title>Sphingomonas sp. HF-S4 16S ribosomal RNA gene Genome sequencing and assembly.</title>
        <authorList>
            <person name="Lee H."/>
        </authorList>
    </citation>
    <scope>NUCLEOTIDE SEQUENCE [LARGE SCALE GENOMIC DNA]</scope>
    <source>
        <strain evidence="2 3">HF-S4</strain>
    </source>
</reference>
<dbReference type="InterPro" id="IPR004843">
    <property type="entry name" value="Calcineurin-like_PHP"/>
</dbReference>
<keyword evidence="3" id="KW-1185">Reference proteome</keyword>
<evidence type="ECO:0000259" key="1">
    <source>
        <dbReference type="Pfam" id="PF00149"/>
    </source>
</evidence>
<dbReference type="EMBL" id="JAWJEJ010000001">
    <property type="protein sequence ID" value="MDV3457473.1"/>
    <property type="molecule type" value="Genomic_DNA"/>
</dbReference>
<dbReference type="InterPro" id="IPR029052">
    <property type="entry name" value="Metallo-depent_PP-like"/>
</dbReference>